<keyword evidence="4" id="KW-1185">Reference proteome</keyword>
<evidence type="ECO:0000313" key="3">
    <source>
        <dbReference type="EMBL" id="KIH46635.1"/>
    </source>
</evidence>
<dbReference type="AlphaFoldDB" id="A0A0C2FDL3"/>
<dbReference type="Proteomes" id="UP000054047">
    <property type="component" value="Unassembled WGS sequence"/>
</dbReference>
<gene>
    <name evidence="3" type="ORF">ANCDUO_23310</name>
</gene>
<feature type="region of interest" description="Disordered" evidence="1">
    <location>
        <begin position="21"/>
        <end position="168"/>
    </location>
</feature>
<feature type="signal peptide" evidence="2">
    <location>
        <begin position="1"/>
        <end position="20"/>
    </location>
</feature>
<feature type="compositionally biased region" description="Polar residues" evidence="1">
    <location>
        <begin position="101"/>
        <end position="117"/>
    </location>
</feature>
<feature type="compositionally biased region" description="Low complexity" evidence="1">
    <location>
        <begin position="146"/>
        <end position="156"/>
    </location>
</feature>
<accession>A0A0C2FDL3</accession>
<sequence>MHSSATTLLFLLATLADILGSKGGEDVSSASENPTHTRDGSSMTTPEVQSANDYEASEVESSDGTDQHIGSGEEDQGSTMDPSTELPPSDPDTPATDEEAVSNTETDSSTPLTSPGTESPDEEVFSPIPDSSTTSEDEQLSEQLRNNGTNGTTFGNGIDGEPKSSSSGRDYLIASTLAFLLICMSLFRH</sequence>
<organism evidence="3 4">
    <name type="scientific">Ancylostoma duodenale</name>
    <dbReference type="NCBI Taxonomy" id="51022"/>
    <lineage>
        <taxon>Eukaryota</taxon>
        <taxon>Metazoa</taxon>
        <taxon>Ecdysozoa</taxon>
        <taxon>Nematoda</taxon>
        <taxon>Chromadorea</taxon>
        <taxon>Rhabditida</taxon>
        <taxon>Rhabditina</taxon>
        <taxon>Rhabditomorpha</taxon>
        <taxon>Strongyloidea</taxon>
        <taxon>Ancylostomatidae</taxon>
        <taxon>Ancylostomatinae</taxon>
        <taxon>Ancylostoma</taxon>
    </lineage>
</organism>
<name>A0A0C2FDL3_9BILA</name>
<proteinExistence type="predicted"/>
<evidence type="ECO:0000313" key="4">
    <source>
        <dbReference type="Proteomes" id="UP000054047"/>
    </source>
</evidence>
<protein>
    <submittedName>
        <fullName evidence="3">Uncharacterized protein</fullName>
    </submittedName>
</protein>
<evidence type="ECO:0000256" key="2">
    <source>
        <dbReference type="SAM" id="SignalP"/>
    </source>
</evidence>
<feature type="chain" id="PRO_5002165258" evidence="2">
    <location>
        <begin position="21"/>
        <end position="189"/>
    </location>
</feature>
<keyword evidence="2" id="KW-0732">Signal</keyword>
<feature type="compositionally biased region" description="Polar residues" evidence="1">
    <location>
        <begin position="28"/>
        <end position="52"/>
    </location>
</feature>
<evidence type="ECO:0000256" key="1">
    <source>
        <dbReference type="SAM" id="MobiDB-lite"/>
    </source>
</evidence>
<dbReference type="EMBL" id="KN768779">
    <property type="protein sequence ID" value="KIH46635.1"/>
    <property type="molecule type" value="Genomic_DNA"/>
</dbReference>
<reference evidence="3 4" key="1">
    <citation type="submission" date="2013-12" db="EMBL/GenBank/DDBJ databases">
        <title>Draft genome of the parsitic nematode Ancylostoma duodenale.</title>
        <authorList>
            <person name="Mitreva M."/>
        </authorList>
    </citation>
    <scope>NUCLEOTIDE SEQUENCE [LARGE SCALE GENOMIC DNA]</scope>
    <source>
        <strain evidence="3 4">Zhejiang</strain>
    </source>
</reference>